<dbReference type="Gene3D" id="3.40.50.1970">
    <property type="match status" value="1"/>
</dbReference>
<dbReference type="Proteomes" id="UP000198553">
    <property type="component" value="Unassembled WGS sequence"/>
</dbReference>
<dbReference type="FunFam" id="3.40.50.1970:FF:000003">
    <property type="entry name" value="Alcohol dehydrogenase, iron-containing"/>
    <property type="match status" value="1"/>
</dbReference>
<feature type="domain" description="Fe-containing alcohol dehydrogenase-like C-terminal" evidence="5">
    <location>
        <begin position="189"/>
        <end position="386"/>
    </location>
</feature>
<dbReference type="EMBL" id="FOBW01000005">
    <property type="protein sequence ID" value="SEM76918.1"/>
    <property type="molecule type" value="Genomic_DNA"/>
</dbReference>
<accession>A0A1H8B4D8</accession>
<dbReference type="OrthoDB" id="9815791at2"/>
<evidence type="ECO:0000259" key="5">
    <source>
        <dbReference type="Pfam" id="PF25137"/>
    </source>
</evidence>
<evidence type="ECO:0000256" key="1">
    <source>
        <dbReference type="ARBA" id="ARBA00007358"/>
    </source>
</evidence>
<reference evidence="7" key="1">
    <citation type="submission" date="2016-10" db="EMBL/GenBank/DDBJ databases">
        <authorList>
            <person name="Varghese N."/>
            <person name="Submissions S."/>
        </authorList>
    </citation>
    <scope>NUCLEOTIDE SEQUENCE [LARGE SCALE GENOMIC DNA]</scope>
    <source>
        <strain evidence="7">B48,IBRC-M 10115,DSM 25386,CECT 8001</strain>
    </source>
</reference>
<dbReference type="InterPro" id="IPR056798">
    <property type="entry name" value="ADH_Fe_C"/>
</dbReference>
<dbReference type="InterPro" id="IPR039697">
    <property type="entry name" value="Alcohol_dehydrogenase_Fe"/>
</dbReference>
<dbReference type="GO" id="GO:0046872">
    <property type="term" value="F:metal ion binding"/>
    <property type="evidence" value="ECO:0007669"/>
    <property type="project" value="InterPro"/>
</dbReference>
<dbReference type="STRING" id="930146.SAMN05192533_105247"/>
<feature type="domain" description="Alcohol dehydrogenase iron-type/glycerol dehydrogenase GldA" evidence="4">
    <location>
        <begin position="10"/>
        <end position="178"/>
    </location>
</feature>
<keyword evidence="7" id="KW-1185">Reference proteome</keyword>
<protein>
    <submittedName>
        <fullName evidence="6">Alcohol dehydrogenase</fullName>
    </submittedName>
</protein>
<keyword evidence="2" id="KW-0560">Oxidoreductase</keyword>
<dbReference type="SUPFAM" id="SSF56796">
    <property type="entry name" value="Dehydroquinate synthase-like"/>
    <property type="match status" value="1"/>
</dbReference>
<dbReference type="InterPro" id="IPR018211">
    <property type="entry name" value="ADH_Fe_CS"/>
</dbReference>
<gene>
    <name evidence="6" type="ORF">SAMN05192533_105247</name>
</gene>
<sequence length="398" mass="42876">MENFAILRTPKTTYYGRNAFQNVGTEAALRGKKALIVSDKIMDSLGYIKECQQLLQKEGVQSEVYLGVNSEPTDQYVAEALNILKREQCELVISLGGGSCLDTAKAIAVLATNDGYIGDYMGGKKIAENSPVPHIAIPTTAGTGSEATDVTVITNTSNDVKMMIKQPAFMPDVAIVDPLLTLSSPKNVTAATGVDALSHAIEAYLSKKAHPMTDTLALSAMKLIIDNLLTAYNDGENVDAREAMSLGSYQAGMAFTNASVCLVHGMSRPIGALFHVPHGISNAMLLPAVLEFSKDACTDRLADIGRIFDRKNETLSNLEAAEAAVQSVKALCLQLNIPNLKGWGIDQKAFENVVEKMAFDAIDSGSPGNNPRVPTFNELVELYHNCYAYQFSTEEKVL</sequence>
<proteinExistence type="inferred from homology"/>
<dbReference type="Pfam" id="PF00465">
    <property type="entry name" value="Fe-ADH"/>
    <property type="match status" value="1"/>
</dbReference>
<dbReference type="PANTHER" id="PTHR11496">
    <property type="entry name" value="ALCOHOL DEHYDROGENASE"/>
    <property type="match status" value="1"/>
</dbReference>
<comment type="similarity">
    <text evidence="1">Belongs to the iron-containing alcohol dehydrogenase family.</text>
</comment>
<dbReference type="RefSeq" id="WP_090744186.1">
    <property type="nucleotide sequence ID" value="NZ_FOBW01000005.1"/>
</dbReference>
<dbReference type="InterPro" id="IPR001670">
    <property type="entry name" value="ADH_Fe/GldA"/>
</dbReference>
<dbReference type="FunFam" id="1.20.1090.10:FF:000001">
    <property type="entry name" value="Aldehyde-alcohol dehydrogenase"/>
    <property type="match status" value="1"/>
</dbReference>
<name>A0A1H8B4D8_9BACI</name>
<organism evidence="6 7">
    <name type="scientific">Mesobacillus persicus</name>
    <dbReference type="NCBI Taxonomy" id="930146"/>
    <lineage>
        <taxon>Bacteria</taxon>
        <taxon>Bacillati</taxon>
        <taxon>Bacillota</taxon>
        <taxon>Bacilli</taxon>
        <taxon>Bacillales</taxon>
        <taxon>Bacillaceae</taxon>
        <taxon>Mesobacillus</taxon>
    </lineage>
</organism>
<evidence type="ECO:0000313" key="7">
    <source>
        <dbReference type="Proteomes" id="UP000198553"/>
    </source>
</evidence>
<dbReference type="PANTHER" id="PTHR11496:SF102">
    <property type="entry name" value="ALCOHOL DEHYDROGENASE 4"/>
    <property type="match status" value="1"/>
</dbReference>
<dbReference type="PROSITE" id="PS00913">
    <property type="entry name" value="ADH_IRON_1"/>
    <property type="match status" value="1"/>
</dbReference>
<evidence type="ECO:0000259" key="4">
    <source>
        <dbReference type="Pfam" id="PF00465"/>
    </source>
</evidence>
<dbReference type="AlphaFoldDB" id="A0A1H8B4D8"/>
<dbReference type="CDD" id="cd08194">
    <property type="entry name" value="Fe-ADH-like"/>
    <property type="match status" value="1"/>
</dbReference>
<evidence type="ECO:0000313" key="6">
    <source>
        <dbReference type="EMBL" id="SEM76918.1"/>
    </source>
</evidence>
<dbReference type="Pfam" id="PF25137">
    <property type="entry name" value="ADH_Fe_C"/>
    <property type="match status" value="1"/>
</dbReference>
<dbReference type="GO" id="GO:0004022">
    <property type="term" value="F:alcohol dehydrogenase (NAD+) activity"/>
    <property type="evidence" value="ECO:0007669"/>
    <property type="project" value="UniProtKB-ARBA"/>
</dbReference>
<keyword evidence="3" id="KW-0520">NAD</keyword>
<dbReference type="Gene3D" id="1.20.1090.10">
    <property type="entry name" value="Dehydroquinate synthase-like - alpha domain"/>
    <property type="match status" value="1"/>
</dbReference>
<evidence type="ECO:0000256" key="3">
    <source>
        <dbReference type="ARBA" id="ARBA00023027"/>
    </source>
</evidence>
<evidence type="ECO:0000256" key="2">
    <source>
        <dbReference type="ARBA" id="ARBA00023002"/>
    </source>
</evidence>